<gene>
    <name evidence="2" type="ORF">PAL_GLEAN10013478</name>
</gene>
<dbReference type="Proteomes" id="UP000010552">
    <property type="component" value="Unassembled WGS sequence"/>
</dbReference>
<dbReference type="EMBL" id="KB031152">
    <property type="protein sequence ID" value="ELK01338.1"/>
    <property type="molecule type" value="Genomic_DNA"/>
</dbReference>
<feature type="compositionally biased region" description="Low complexity" evidence="1">
    <location>
        <begin position="127"/>
        <end position="139"/>
    </location>
</feature>
<protein>
    <submittedName>
        <fullName evidence="2">Uncharacterized protein</fullName>
    </submittedName>
</protein>
<evidence type="ECO:0000313" key="3">
    <source>
        <dbReference type="Proteomes" id="UP000010552"/>
    </source>
</evidence>
<feature type="region of interest" description="Disordered" evidence="1">
    <location>
        <begin position="1"/>
        <end position="110"/>
    </location>
</feature>
<feature type="compositionally biased region" description="Basic and acidic residues" evidence="1">
    <location>
        <begin position="56"/>
        <end position="65"/>
    </location>
</feature>
<proteinExistence type="predicted"/>
<dbReference type="AlphaFoldDB" id="L5JSZ5"/>
<organism evidence="2 3">
    <name type="scientific">Pteropus alecto</name>
    <name type="common">Black flying fox</name>
    <dbReference type="NCBI Taxonomy" id="9402"/>
    <lineage>
        <taxon>Eukaryota</taxon>
        <taxon>Metazoa</taxon>
        <taxon>Chordata</taxon>
        <taxon>Craniata</taxon>
        <taxon>Vertebrata</taxon>
        <taxon>Euteleostomi</taxon>
        <taxon>Mammalia</taxon>
        <taxon>Eutheria</taxon>
        <taxon>Laurasiatheria</taxon>
        <taxon>Chiroptera</taxon>
        <taxon>Yinpterochiroptera</taxon>
        <taxon>Pteropodoidea</taxon>
        <taxon>Pteropodidae</taxon>
        <taxon>Pteropodinae</taxon>
        <taxon>Pteropus</taxon>
    </lineage>
</organism>
<dbReference type="InParanoid" id="L5JSZ5"/>
<feature type="region of interest" description="Disordered" evidence="1">
    <location>
        <begin position="127"/>
        <end position="207"/>
    </location>
</feature>
<reference evidence="3" key="1">
    <citation type="journal article" date="2013" name="Science">
        <title>Comparative analysis of bat genomes provides insight into the evolution of flight and immunity.</title>
        <authorList>
            <person name="Zhang G."/>
            <person name="Cowled C."/>
            <person name="Shi Z."/>
            <person name="Huang Z."/>
            <person name="Bishop-Lilly K.A."/>
            <person name="Fang X."/>
            <person name="Wynne J.W."/>
            <person name="Xiong Z."/>
            <person name="Baker M.L."/>
            <person name="Zhao W."/>
            <person name="Tachedjian M."/>
            <person name="Zhu Y."/>
            <person name="Zhou P."/>
            <person name="Jiang X."/>
            <person name="Ng J."/>
            <person name="Yang L."/>
            <person name="Wu L."/>
            <person name="Xiao J."/>
            <person name="Feng Y."/>
            <person name="Chen Y."/>
            <person name="Sun X."/>
            <person name="Zhang Y."/>
            <person name="Marsh G.A."/>
            <person name="Crameri G."/>
            <person name="Broder C.C."/>
            <person name="Frey K.G."/>
            <person name="Wang L.F."/>
            <person name="Wang J."/>
        </authorList>
    </citation>
    <scope>NUCLEOTIDE SEQUENCE [LARGE SCALE GENOMIC DNA]</scope>
</reference>
<evidence type="ECO:0000313" key="2">
    <source>
        <dbReference type="EMBL" id="ELK01338.1"/>
    </source>
</evidence>
<sequence>MRTPQHAKCENSNETLPLTSAASAGEGKARDRNPSHSPLYLAEECKQPSLGTPPDTEEKGAEPRKGTAGGRMRYRFPRDPRRSATLHGAGRSEGLAKGAARSPGARCHRPGALRPLSLLLLHSRPQRPHAAGMAAAAGARVPPPSTPSRRLLRRRQQLQAAPQYSPPYHLWGEPSPGLRPSRRPPAARPGAQRSAEFAPGCPITYSL</sequence>
<name>L5JSZ5_PTEAL</name>
<evidence type="ECO:0000256" key="1">
    <source>
        <dbReference type="SAM" id="MobiDB-lite"/>
    </source>
</evidence>
<accession>L5JSZ5</accession>
<keyword evidence="3" id="KW-1185">Reference proteome</keyword>
<feature type="compositionally biased region" description="Polar residues" evidence="1">
    <location>
        <begin position="10"/>
        <end position="22"/>
    </location>
</feature>